<keyword evidence="10" id="KW-0539">Nucleus</keyword>
<feature type="region of interest" description="Disordered" evidence="11">
    <location>
        <begin position="1438"/>
        <end position="1457"/>
    </location>
</feature>
<evidence type="ECO:0000259" key="15">
    <source>
        <dbReference type="PROSITE" id="PS51805"/>
    </source>
</evidence>
<feature type="compositionally biased region" description="Acidic residues" evidence="11">
    <location>
        <begin position="1446"/>
        <end position="1455"/>
    </location>
</feature>
<dbReference type="GO" id="GO:0008270">
    <property type="term" value="F:zinc ion binding"/>
    <property type="evidence" value="ECO:0007669"/>
    <property type="project" value="UniProtKB-KW"/>
</dbReference>
<evidence type="ECO:0000256" key="4">
    <source>
        <dbReference type="ARBA" id="ARBA00022603"/>
    </source>
</evidence>
<dbReference type="InterPro" id="IPR007728">
    <property type="entry name" value="Pre-SET_dom"/>
</dbReference>
<feature type="compositionally biased region" description="Basic and acidic residues" evidence="11">
    <location>
        <begin position="313"/>
        <end position="354"/>
    </location>
</feature>
<keyword evidence="3" id="KW-0158">Chromosome</keyword>
<feature type="region of interest" description="Disordered" evidence="11">
    <location>
        <begin position="537"/>
        <end position="567"/>
    </location>
</feature>
<name>A0A1Y1I1X1_KLENI</name>
<keyword evidence="8" id="KW-0863">Zinc-finger</keyword>
<evidence type="ECO:0000259" key="13">
    <source>
        <dbReference type="PROSITE" id="PS50868"/>
    </source>
</evidence>
<dbReference type="Proteomes" id="UP000054558">
    <property type="component" value="Unassembled WGS sequence"/>
</dbReference>
<accession>A0A1Y1I1X1</accession>
<feature type="region of interest" description="Disordered" evidence="11">
    <location>
        <begin position="85"/>
        <end position="354"/>
    </location>
</feature>
<feature type="region of interest" description="Disordered" evidence="11">
    <location>
        <begin position="1732"/>
        <end position="1772"/>
    </location>
</feature>
<feature type="compositionally biased region" description="Basic and acidic residues" evidence="11">
    <location>
        <begin position="1660"/>
        <end position="1670"/>
    </location>
</feature>
<dbReference type="InterPro" id="IPR050973">
    <property type="entry name" value="H3K9_Histone-Lys_N-MTase"/>
</dbReference>
<feature type="compositionally biased region" description="Basic and acidic residues" evidence="11">
    <location>
        <begin position="1188"/>
        <end position="1232"/>
    </location>
</feature>
<dbReference type="InterPro" id="IPR013083">
    <property type="entry name" value="Znf_RING/FYVE/PHD"/>
</dbReference>
<feature type="domain" description="PHD-type" evidence="14">
    <location>
        <begin position="1537"/>
        <end position="1672"/>
    </location>
</feature>
<keyword evidence="4 16" id="KW-0489">Methyltransferase</keyword>
<feature type="compositionally biased region" description="Basic and acidic residues" evidence="11">
    <location>
        <begin position="108"/>
        <end position="134"/>
    </location>
</feature>
<dbReference type="Gene3D" id="2.170.270.10">
    <property type="entry name" value="SET domain"/>
    <property type="match status" value="1"/>
</dbReference>
<feature type="region of interest" description="Disordered" evidence="11">
    <location>
        <begin position="724"/>
        <end position="784"/>
    </location>
</feature>
<evidence type="ECO:0000313" key="16">
    <source>
        <dbReference type="EMBL" id="GAQ84920.1"/>
    </source>
</evidence>
<dbReference type="GO" id="GO:0005634">
    <property type="term" value="C:nucleus"/>
    <property type="evidence" value="ECO:0007669"/>
    <property type="project" value="UniProtKB-SubCell"/>
</dbReference>
<feature type="region of interest" description="Disordered" evidence="11">
    <location>
        <begin position="371"/>
        <end position="436"/>
    </location>
</feature>
<feature type="compositionally biased region" description="Basic and acidic residues" evidence="11">
    <location>
        <begin position="246"/>
        <end position="276"/>
    </location>
</feature>
<evidence type="ECO:0000256" key="5">
    <source>
        <dbReference type="ARBA" id="ARBA00022679"/>
    </source>
</evidence>
<dbReference type="SMART" id="SM00317">
    <property type="entry name" value="SET"/>
    <property type="match status" value="1"/>
</dbReference>
<dbReference type="PROSITE" id="PS51533">
    <property type="entry name" value="ADD"/>
    <property type="match status" value="2"/>
</dbReference>
<dbReference type="InterPro" id="IPR025766">
    <property type="entry name" value="ADD"/>
</dbReference>
<dbReference type="SMART" id="SM00468">
    <property type="entry name" value="PreSET"/>
    <property type="match status" value="1"/>
</dbReference>
<dbReference type="OrthoDB" id="5792673at2759"/>
<dbReference type="SUPFAM" id="SSF82199">
    <property type="entry name" value="SET domain"/>
    <property type="match status" value="1"/>
</dbReference>
<dbReference type="STRING" id="105231.A0A1Y1I1X1"/>
<keyword evidence="5 16" id="KW-0808">Transferase</keyword>
<feature type="region of interest" description="Disordered" evidence="11">
    <location>
        <begin position="461"/>
        <end position="500"/>
    </location>
</feature>
<feature type="region of interest" description="Disordered" evidence="11">
    <location>
        <begin position="813"/>
        <end position="840"/>
    </location>
</feature>
<dbReference type="GO" id="GO:0032259">
    <property type="term" value="P:methylation"/>
    <property type="evidence" value="ECO:0007669"/>
    <property type="project" value="UniProtKB-KW"/>
</dbReference>
<feature type="region of interest" description="Disordered" evidence="11">
    <location>
        <begin position="1129"/>
        <end position="1263"/>
    </location>
</feature>
<dbReference type="InterPro" id="IPR003616">
    <property type="entry name" value="Post-SET_dom"/>
</dbReference>
<dbReference type="OMA" id="WHLMSEA"/>
<dbReference type="Pfam" id="PF00856">
    <property type="entry name" value="SET"/>
    <property type="match status" value="1"/>
</dbReference>
<evidence type="ECO:0000256" key="1">
    <source>
        <dbReference type="ARBA" id="ARBA00004123"/>
    </source>
</evidence>
<dbReference type="Pfam" id="PF13771">
    <property type="entry name" value="zf-HC5HC2H"/>
    <property type="match status" value="1"/>
</dbReference>
<feature type="region of interest" description="Disordered" evidence="11">
    <location>
        <begin position="1660"/>
        <end position="1679"/>
    </location>
</feature>
<dbReference type="GO" id="GO:0005694">
    <property type="term" value="C:chromosome"/>
    <property type="evidence" value="ECO:0007669"/>
    <property type="project" value="UniProtKB-SubCell"/>
</dbReference>
<evidence type="ECO:0000256" key="3">
    <source>
        <dbReference type="ARBA" id="ARBA00022454"/>
    </source>
</evidence>
<evidence type="ECO:0000256" key="10">
    <source>
        <dbReference type="ARBA" id="ARBA00023242"/>
    </source>
</evidence>
<keyword evidence="6" id="KW-0949">S-adenosyl-L-methionine</keyword>
<keyword evidence="17" id="KW-1185">Reference proteome</keyword>
<dbReference type="InterPro" id="IPR034732">
    <property type="entry name" value="EPHD"/>
</dbReference>
<feature type="compositionally biased region" description="Basic and acidic residues" evidence="11">
    <location>
        <begin position="209"/>
        <end position="235"/>
    </location>
</feature>
<feature type="compositionally biased region" description="Basic and acidic residues" evidence="11">
    <location>
        <begin position="182"/>
        <end position="200"/>
    </location>
</feature>
<dbReference type="CDD" id="cd15571">
    <property type="entry name" value="ePHD"/>
    <property type="match status" value="1"/>
</dbReference>
<keyword evidence="7" id="KW-0479">Metal-binding</keyword>
<feature type="domain" description="PHD-type" evidence="15">
    <location>
        <begin position="987"/>
        <end position="1115"/>
    </location>
</feature>
<organism evidence="16 17">
    <name type="scientific">Klebsormidium nitens</name>
    <name type="common">Green alga</name>
    <name type="synonym">Ulothrix nitens</name>
    <dbReference type="NCBI Taxonomy" id="105231"/>
    <lineage>
        <taxon>Eukaryota</taxon>
        <taxon>Viridiplantae</taxon>
        <taxon>Streptophyta</taxon>
        <taxon>Klebsormidiophyceae</taxon>
        <taxon>Klebsormidiales</taxon>
        <taxon>Klebsormidiaceae</taxon>
        <taxon>Klebsormidium</taxon>
    </lineage>
</organism>
<feature type="domain" description="Post-SET" evidence="13">
    <location>
        <begin position="2397"/>
        <end position="2413"/>
    </location>
</feature>
<feature type="region of interest" description="Disordered" evidence="11">
    <location>
        <begin position="613"/>
        <end position="681"/>
    </location>
</feature>
<dbReference type="PROSITE" id="PS00028">
    <property type="entry name" value="ZINC_FINGER_C2H2_1"/>
    <property type="match status" value="1"/>
</dbReference>
<dbReference type="PANTHER" id="PTHR46223:SF3">
    <property type="entry name" value="HISTONE-LYSINE N-METHYLTRANSFERASE SET-23"/>
    <property type="match status" value="1"/>
</dbReference>
<feature type="region of interest" description="Disordered" evidence="11">
    <location>
        <begin position="1995"/>
        <end position="2022"/>
    </location>
</feature>
<proteinExistence type="predicted"/>
<evidence type="ECO:0000256" key="2">
    <source>
        <dbReference type="ARBA" id="ARBA00004286"/>
    </source>
</evidence>
<dbReference type="GO" id="GO:0042054">
    <property type="term" value="F:histone methyltransferase activity"/>
    <property type="evidence" value="ECO:0007669"/>
    <property type="project" value="InterPro"/>
</dbReference>
<feature type="compositionally biased region" description="Basic and acidic residues" evidence="11">
    <location>
        <begin position="1732"/>
        <end position="1753"/>
    </location>
</feature>
<feature type="compositionally biased region" description="Low complexity" evidence="11">
    <location>
        <begin position="416"/>
        <end position="431"/>
    </location>
</feature>
<evidence type="ECO:0000313" key="17">
    <source>
        <dbReference type="Proteomes" id="UP000054558"/>
    </source>
</evidence>
<sequence length="2424" mass="261582">MDRAIGNLPPGVVGGSVYDRVAPLPHGPPTLAPPPFSSEGLGPIVRLPNGLFGFDHLALSYPRVEPPPWERESSDWGLPDRGLPNVRGSLSRERGPFPFEGGRGDGQMWERDSRHAWVDGRGRSMERSPRDWGSGRRGGHLVVAGRQRSAEKNPRSPGYGSERQLRESASGAEGRTGVQEGGQRKESADRASGELGDGRKVRALKRRRSESPRERRRDKERDEASGRRGQERRVEVSSSTPRSKSPRKDKAWERGSWKGRDRNSRSLTETEEREGMRSGAESVQTLRDVPEASEQRGRGDVGSRGKSKGQAKYGKDEVIRGEGRSGTRREARRESDEKKVDRLSLQIDEKVGPAGELRKKGLTLVEAIERERLKKTSVIQEPGHDNERTPPDGGSFSSRERQESGGEQQRFGAVASESGSGVVHLGSLSDLQEQRKPPVLTLFGQIMETGSPRQELNLLEKLGAEPTEEHTGCPPSLAQTSPCSHVVTKAGSPKQEDEPIMAATERSAFPDEPRPPGNAERFEALFRPATQNVPLSSFLSLKQPPLSSPKQPWEIADKETQTSPADFAPPSVAKQLYALQAHPLYWLCFEEMPAKDLKRADWAANFQLGWGGVESGKAGTRDGERSGSDLGGVVAERASLDQHEPPASWRIEKGEPRAGVDADGFESDQKKALGSANKEGLGRAVEECGQKSIGLQSCGGVKRGVEWLEIDQNQAFAQPKKVARVAGDASGDRWPKGDVQAGTLSAEYHRVGRESSLPVWGGSQGKAGEVEASRREEEEASASRFRVPADLVEKTVCVHKQLVEIKQDEALKPRSQGEALGKGGAGSGLEESRGHQDDEDVPLKMLKALRVQKAANEVKAERGPASECKQGESATGMLLESTARKGQKIVSGTGLDRAIVHAHQLKPLPVTHDVSAPVVQATGIIEQPVASGHVAEPSPKADVWVEGVVIPELPGAEGAKGDGRSCALCGAGPSRTRGEWYCATCGRRDEACACTRPLRAHVKSRMFATKYSGAKAVVHQLCAFWTPSVYQPGDGEAFVGLTKAVIHSTGSPNSGGKKRSPVRCTYCNQVGATSRCRVESSCHSVYHYTCALAAGCRMHDGLENSGLSVACPDHFHVNCQVRRGEIAPPRQLPWAASRSGPKRPQPDTSKRSKKAGGTKRTVVKPPVTLQARKSTVRHLGGQAAVHQTEGRKHVSEAEERGTESGEWEGSERGFGESPQKRSRDSSEPRRPASELSPSCREVSRIKPEKQSLGGGSNRGRKRGNRELMSILADVPKQKKLPSIEAQLEKQRDMLLKRQDVGKSKRAAIVEDVSLDAALLALVSELAPQVHRVMRRLVERVVDGSEGKRRVVNGERNGRLEREVEGAGQLLGPTVGFSNRGSPGGLGQLGRVVGAAEVARLLGGVSKAGGTTRQEAPGNVESPAAVLLAEALAGELEPGYREPTVEPGEESDEGTELVDPLGPTYDDVSSDVQTDEVTEVGEKQLAEISGAVGDLEAAKRSEEGPKARGIEVDGTGSAYDVTAADPCGQAREWTENGRQEADEEASEFACAACGGAGGLSEMKRHPALPAVLCEECVQSFNSANFSDRCKAGVERHCQLCGRREKVRPRCDGCCKTVCQRCLARVLGPEQQRAIADLDAWLCFSCDLAQLEGSKSDMRRFEQARVRQEGRENTAGLQMSRAGAVGVGQGGVGTASGADWRGEGQNFLGAAEEGTSSAGEGQTNAALAVAMQTDRTEQLEERATSPLLGERRTKVEPGASGVKASASRDGKGPEVHACSWAGCGKVFSTPRARNGHLSKHFRPCASAKESGAGRGQADQRLGENAGAPRSAAPVEGRKRTGSTAEWCEREDKAKGVAALTKEVQVGPRPGLVEPTGSDPESGRGEQRVFACAACGASQKCSQQRQHPSLPVAVCQDCSRTIDSADYGGKDVRGWDRLCQVCGIESPTSERRRCESCSCAACDRCVERLLGGRMLAAIRGGAPWLCFACDSEQLEEAKTDRGGVSEDELEPGAESSKVNKASEADVVSVSQPNGVLMEEKGALGKRSREGDAHMGPVEVSEPWGFCQCDSCVERYTGKKDAQSPATRPLVSSPGTKAPPKKSGTRPWAAYSRVGARLVHADISGGKEKVPIPFTNDVDDDVSPLEMDYITGFRLHPDLADFHERFAPADGCSGCCPDGADHPDSPLNQHVRDLEAFEGYALRTAEDDQRFDWQRERMRGRLFYDENRLLLLPPELHPTIIECNPRCPCWPGCPNSTLQRGASVHLELFKTDNGRGFGVRTREDIQRGRLIGQYVGEVITSEEANKRNSVYLFNMDHHVRSAEQQDEVYVVDGGPASSIIRYINHSCDPNLAIYSVYTDTLHPGKPLLALYAIKDIVAGTELAYDYKYGDPVQASPGSTDGHIECRCGAKNCQKWLPDPTGIKSEHQD</sequence>
<feature type="region of interest" description="Disordered" evidence="11">
    <location>
        <begin position="2074"/>
        <end position="2103"/>
    </location>
</feature>
<dbReference type="InterPro" id="IPR001214">
    <property type="entry name" value="SET_dom"/>
</dbReference>
<evidence type="ECO:0000256" key="8">
    <source>
        <dbReference type="ARBA" id="ARBA00022771"/>
    </source>
</evidence>
<dbReference type="SMART" id="SM00355">
    <property type="entry name" value="ZnF_C2H2"/>
    <property type="match status" value="1"/>
</dbReference>
<dbReference type="PANTHER" id="PTHR46223">
    <property type="entry name" value="HISTONE-LYSINE N-METHYLTRANSFERASE SUV39H"/>
    <property type="match status" value="1"/>
</dbReference>
<evidence type="ECO:0000256" key="6">
    <source>
        <dbReference type="ARBA" id="ARBA00022691"/>
    </source>
</evidence>
<feature type="compositionally biased region" description="Basic and acidic residues" evidence="11">
    <location>
        <begin position="768"/>
        <end position="777"/>
    </location>
</feature>
<evidence type="ECO:0000256" key="7">
    <source>
        <dbReference type="ARBA" id="ARBA00022723"/>
    </source>
</evidence>
<feature type="domain" description="PHD-type" evidence="14">
    <location>
        <begin position="1877"/>
        <end position="2014"/>
    </location>
</feature>
<evidence type="ECO:0000259" key="14">
    <source>
        <dbReference type="PROSITE" id="PS51533"/>
    </source>
</evidence>
<dbReference type="Pfam" id="PF05033">
    <property type="entry name" value="Pre-SET"/>
    <property type="match status" value="1"/>
</dbReference>
<dbReference type="EMBL" id="DF237161">
    <property type="protein sequence ID" value="GAQ84920.1"/>
    <property type="molecule type" value="Genomic_DNA"/>
</dbReference>
<reference evidence="16 17" key="1">
    <citation type="journal article" date="2014" name="Nat. Commun.">
        <title>Klebsormidium flaccidum genome reveals primary factors for plant terrestrial adaptation.</title>
        <authorList>
            <person name="Hori K."/>
            <person name="Maruyama F."/>
            <person name="Fujisawa T."/>
            <person name="Togashi T."/>
            <person name="Yamamoto N."/>
            <person name="Seo M."/>
            <person name="Sato S."/>
            <person name="Yamada T."/>
            <person name="Mori H."/>
            <person name="Tajima N."/>
            <person name="Moriyama T."/>
            <person name="Ikeuchi M."/>
            <person name="Watanabe M."/>
            <person name="Wada H."/>
            <person name="Kobayashi K."/>
            <person name="Saito M."/>
            <person name="Masuda T."/>
            <person name="Sasaki-Sekimoto Y."/>
            <person name="Mashiguchi K."/>
            <person name="Awai K."/>
            <person name="Shimojima M."/>
            <person name="Masuda S."/>
            <person name="Iwai M."/>
            <person name="Nobusawa T."/>
            <person name="Narise T."/>
            <person name="Kondo S."/>
            <person name="Saito H."/>
            <person name="Sato R."/>
            <person name="Murakawa M."/>
            <person name="Ihara Y."/>
            <person name="Oshima-Yamada Y."/>
            <person name="Ohtaka K."/>
            <person name="Satoh M."/>
            <person name="Sonobe K."/>
            <person name="Ishii M."/>
            <person name="Ohtani R."/>
            <person name="Kanamori-Sato M."/>
            <person name="Honoki R."/>
            <person name="Miyazaki D."/>
            <person name="Mochizuki H."/>
            <person name="Umetsu J."/>
            <person name="Higashi K."/>
            <person name="Shibata D."/>
            <person name="Kamiya Y."/>
            <person name="Sato N."/>
            <person name="Nakamura Y."/>
            <person name="Tabata S."/>
            <person name="Ida S."/>
            <person name="Kurokawa K."/>
            <person name="Ohta H."/>
        </authorList>
    </citation>
    <scope>NUCLEOTIDE SEQUENCE [LARGE SCALE GENOMIC DNA]</scope>
    <source>
        <strain evidence="16 17">NIES-2285</strain>
    </source>
</reference>
<dbReference type="PROSITE" id="PS51805">
    <property type="entry name" value="EPHD"/>
    <property type="match status" value="1"/>
</dbReference>
<dbReference type="PROSITE" id="PS50868">
    <property type="entry name" value="POST_SET"/>
    <property type="match status" value="1"/>
</dbReference>
<feature type="compositionally biased region" description="Basic and acidic residues" evidence="11">
    <location>
        <begin position="288"/>
        <end position="303"/>
    </location>
</feature>
<feature type="region of interest" description="Disordered" evidence="11">
    <location>
        <begin position="1803"/>
        <end position="1843"/>
    </location>
</feature>
<protein>
    <submittedName>
        <fullName evidence="16">Putative histone H3 (Lys9) methyltransferase</fullName>
    </submittedName>
</protein>
<dbReference type="InterPro" id="IPR013087">
    <property type="entry name" value="Znf_C2H2_type"/>
</dbReference>
<evidence type="ECO:0000256" key="11">
    <source>
        <dbReference type="SAM" id="MobiDB-lite"/>
    </source>
</evidence>
<dbReference type="InterPro" id="IPR046341">
    <property type="entry name" value="SET_dom_sf"/>
</dbReference>
<feature type="compositionally biased region" description="Basic and acidic residues" evidence="11">
    <location>
        <begin position="638"/>
        <end position="660"/>
    </location>
</feature>
<feature type="domain" description="SET" evidence="12">
    <location>
        <begin position="2260"/>
        <end position="2383"/>
    </location>
</feature>
<keyword evidence="9" id="KW-0862">Zinc</keyword>
<dbReference type="PROSITE" id="PS50280">
    <property type="entry name" value="SET"/>
    <property type="match status" value="1"/>
</dbReference>
<gene>
    <name evidence="16" type="ORF">KFL_002120140</name>
</gene>
<evidence type="ECO:0000259" key="12">
    <source>
        <dbReference type="PROSITE" id="PS50280"/>
    </source>
</evidence>
<comment type="subcellular location">
    <subcellularLocation>
        <location evidence="2">Chromosome</location>
    </subcellularLocation>
    <subcellularLocation>
        <location evidence="1">Nucleus</location>
    </subcellularLocation>
</comment>
<evidence type="ECO:0000256" key="9">
    <source>
        <dbReference type="ARBA" id="ARBA00022833"/>
    </source>
</evidence>
<dbReference type="Gene3D" id="3.30.40.10">
    <property type="entry name" value="Zinc/RING finger domain, C3HC4 (zinc finger)"/>
    <property type="match status" value="1"/>
</dbReference>